<dbReference type="SMART" id="SM00347">
    <property type="entry name" value="HTH_MARR"/>
    <property type="match status" value="1"/>
</dbReference>
<accession>A0ABS2GQI8</accession>
<reference evidence="6 7" key="1">
    <citation type="journal article" date="2021" name="Sci. Rep.">
        <title>The distribution of antibiotic resistance genes in chicken gut microbiota commensals.</title>
        <authorList>
            <person name="Juricova H."/>
            <person name="Matiasovicova J."/>
            <person name="Kubasova T."/>
            <person name="Cejkova D."/>
            <person name="Rychlik I."/>
        </authorList>
    </citation>
    <scope>NUCLEOTIDE SEQUENCE [LARGE SCALE GENOMIC DNA]</scope>
    <source>
        <strain evidence="6 7">An564</strain>
    </source>
</reference>
<dbReference type="CDD" id="cd00090">
    <property type="entry name" value="HTH_ARSR"/>
    <property type="match status" value="1"/>
</dbReference>
<dbReference type="PROSITE" id="PS50995">
    <property type="entry name" value="HTH_MARR_2"/>
    <property type="match status" value="1"/>
</dbReference>
<dbReference type="PANTHER" id="PTHR42756">
    <property type="entry name" value="TRANSCRIPTIONAL REGULATOR, MARR"/>
    <property type="match status" value="1"/>
</dbReference>
<comment type="caution">
    <text evidence="6">The sequence shown here is derived from an EMBL/GenBank/DDBJ whole genome shotgun (WGS) entry which is preliminary data.</text>
</comment>
<dbReference type="PANTHER" id="PTHR42756:SF1">
    <property type="entry name" value="TRANSCRIPTIONAL REPRESSOR OF EMRAB OPERON"/>
    <property type="match status" value="1"/>
</dbReference>
<feature type="compositionally biased region" description="Polar residues" evidence="4">
    <location>
        <begin position="146"/>
        <end position="156"/>
    </location>
</feature>
<evidence type="ECO:0000313" key="7">
    <source>
        <dbReference type="Proteomes" id="UP000724149"/>
    </source>
</evidence>
<keyword evidence="3" id="KW-0804">Transcription</keyword>
<dbReference type="EMBL" id="JACSNR010000007">
    <property type="protein sequence ID" value="MBM6923664.1"/>
    <property type="molecule type" value="Genomic_DNA"/>
</dbReference>
<dbReference type="InterPro" id="IPR000835">
    <property type="entry name" value="HTH_MarR-typ"/>
</dbReference>
<feature type="region of interest" description="Disordered" evidence="4">
    <location>
        <begin position="144"/>
        <end position="170"/>
    </location>
</feature>
<dbReference type="GO" id="GO:0003677">
    <property type="term" value="F:DNA binding"/>
    <property type="evidence" value="ECO:0007669"/>
    <property type="project" value="UniProtKB-KW"/>
</dbReference>
<dbReference type="Gene3D" id="1.10.10.10">
    <property type="entry name" value="Winged helix-like DNA-binding domain superfamily/Winged helix DNA-binding domain"/>
    <property type="match status" value="1"/>
</dbReference>
<keyword evidence="1" id="KW-0805">Transcription regulation</keyword>
<dbReference type="Pfam" id="PF01047">
    <property type="entry name" value="MarR"/>
    <property type="match status" value="1"/>
</dbReference>
<evidence type="ECO:0000256" key="4">
    <source>
        <dbReference type="SAM" id="MobiDB-lite"/>
    </source>
</evidence>
<evidence type="ECO:0000313" key="6">
    <source>
        <dbReference type="EMBL" id="MBM6923664.1"/>
    </source>
</evidence>
<organism evidence="6 7">
    <name type="scientific">Hydrogenoanaerobacterium saccharovorans</name>
    <dbReference type="NCBI Taxonomy" id="474960"/>
    <lineage>
        <taxon>Bacteria</taxon>
        <taxon>Bacillati</taxon>
        <taxon>Bacillota</taxon>
        <taxon>Clostridia</taxon>
        <taxon>Eubacteriales</taxon>
        <taxon>Oscillospiraceae</taxon>
        <taxon>Hydrogenoanaerobacterium</taxon>
    </lineage>
</organism>
<dbReference type="PRINTS" id="PR00598">
    <property type="entry name" value="HTHMARR"/>
</dbReference>
<evidence type="ECO:0000259" key="5">
    <source>
        <dbReference type="PROSITE" id="PS50995"/>
    </source>
</evidence>
<dbReference type="RefSeq" id="WP_177503140.1">
    <property type="nucleotide sequence ID" value="NZ_JACSNR010000007.1"/>
</dbReference>
<dbReference type="InterPro" id="IPR036390">
    <property type="entry name" value="WH_DNA-bd_sf"/>
</dbReference>
<gene>
    <name evidence="6" type="ORF">H9X81_08180</name>
</gene>
<sequence length="170" mass="19816">MKQMEDDVSRLIQNFSRFSHFIKRRSRNADLRTGEIAILRCIMHHTDGPDGEIKPSQISALMGLQQPSITPSLRSLEERGYVRRRNSDQDRREVYFSVTEKTREMAAEERRRTAQMFAGLAEYLGEEDTRKLMEIMERVSGYLDQQIESSPKNNCSGRGRRSQQAESREE</sequence>
<evidence type="ECO:0000256" key="3">
    <source>
        <dbReference type="ARBA" id="ARBA00023163"/>
    </source>
</evidence>
<dbReference type="Proteomes" id="UP000724149">
    <property type="component" value="Unassembled WGS sequence"/>
</dbReference>
<evidence type="ECO:0000256" key="1">
    <source>
        <dbReference type="ARBA" id="ARBA00023015"/>
    </source>
</evidence>
<dbReference type="InterPro" id="IPR036388">
    <property type="entry name" value="WH-like_DNA-bd_sf"/>
</dbReference>
<keyword evidence="2 6" id="KW-0238">DNA-binding</keyword>
<protein>
    <submittedName>
        <fullName evidence="6">Winged helix DNA-binding protein</fullName>
    </submittedName>
</protein>
<proteinExistence type="predicted"/>
<dbReference type="SUPFAM" id="SSF46785">
    <property type="entry name" value="Winged helix' DNA-binding domain"/>
    <property type="match status" value="1"/>
</dbReference>
<feature type="domain" description="HTH marR-type" evidence="5">
    <location>
        <begin position="1"/>
        <end position="141"/>
    </location>
</feature>
<keyword evidence="7" id="KW-1185">Reference proteome</keyword>
<evidence type="ECO:0000256" key="2">
    <source>
        <dbReference type="ARBA" id="ARBA00023125"/>
    </source>
</evidence>
<dbReference type="InterPro" id="IPR011991">
    <property type="entry name" value="ArsR-like_HTH"/>
</dbReference>
<name>A0ABS2GQI8_9FIRM</name>